<keyword evidence="3" id="KW-0964">Secreted</keyword>
<dbReference type="InterPro" id="IPR029052">
    <property type="entry name" value="Metallo-depent_PP-like"/>
</dbReference>
<feature type="compositionally biased region" description="Low complexity" evidence="7">
    <location>
        <begin position="640"/>
        <end position="649"/>
    </location>
</feature>
<keyword evidence="6" id="KW-0547">Nucleotide-binding</keyword>
<protein>
    <submittedName>
        <fullName evidence="10">5'-nucleotidase</fullName>
        <ecNumber evidence="10">3.1.3.5</ecNumber>
    </submittedName>
</protein>
<dbReference type="Pfam" id="PF00149">
    <property type="entry name" value="Metallophos"/>
    <property type="match status" value="1"/>
</dbReference>
<evidence type="ECO:0000256" key="2">
    <source>
        <dbReference type="ARBA" id="ARBA00022512"/>
    </source>
</evidence>
<name>Q1JM91_STRPC</name>
<comment type="subcellular location">
    <subcellularLocation>
        <location evidence="1">Secreted</location>
        <location evidence="1">Cell wall</location>
        <topology evidence="1">Peptidoglycan-anchor</topology>
    </subcellularLocation>
</comment>
<evidence type="ECO:0000256" key="8">
    <source>
        <dbReference type="SAM" id="Phobius"/>
    </source>
</evidence>
<dbReference type="PANTHER" id="PTHR11575:SF24">
    <property type="entry name" value="5'-NUCLEOTIDASE"/>
    <property type="match status" value="1"/>
</dbReference>
<keyword evidence="8" id="KW-1133">Transmembrane helix</keyword>
<evidence type="ECO:0000256" key="6">
    <source>
        <dbReference type="RuleBase" id="RU362119"/>
    </source>
</evidence>
<accession>Q1JM91</accession>
<keyword evidence="4" id="KW-0732">Signal</keyword>
<dbReference type="InterPro" id="IPR019931">
    <property type="entry name" value="LPXTG_anchor"/>
</dbReference>
<dbReference type="PROSITE" id="PS00786">
    <property type="entry name" value="5_NUCLEOTIDASE_2"/>
    <property type="match status" value="1"/>
</dbReference>
<evidence type="ECO:0000256" key="7">
    <source>
        <dbReference type="SAM" id="MobiDB-lite"/>
    </source>
</evidence>
<evidence type="ECO:0000256" key="3">
    <source>
        <dbReference type="ARBA" id="ARBA00022525"/>
    </source>
</evidence>
<dbReference type="KEGG" id="spk:MGAS9429_Spy0733"/>
<evidence type="ECO:0000259" key="9">
    <source>
        <dbReference type="PROSITE" id="PS50847"/>
    </source>
</evidence>
<dbReference type="PROSITE" id="PS50847">
    <property type="entry name" value="GRAM_POS_ANCHORING"/>
    <property type="match status" value="1"/>
</dbReference>
<evidence type="ECO:0000256" key="5">
    <source>
        <dbReference type="ARBA" id="ARBA00023088"/>
    </source>
</evidence>
<dbReference type="CDD" id="cd07412">
    <property type="entry name" value="MPP_YhcR_N"/>
    <property type="match status" value="1"/>
</dbReference>
<comment type="similarity">
    <text evidence="6">Belongs to the 5'-nucleotidase family.</text>
</comment>
<dbReference type="SUPFAM" id="SSF56300">
    <property type="entry name" value="Metallo-dependent phosphatases"/>
    <property type="match status" value="1"/>
</dbReference>
<keyword evidence="2" id="KW-0134">Cell wall</keyword>
<reference evidence="10 11" key="1">
    <citation type="journal article" date="2006" name="Proc. Natl. Acad. Sci. U.S.A.">
        <title>Molecular genetic anatomy of inter- and intraserotype variation in the human bacterial pathogen group A Streptococcus.</title>
        <authorList>
            <person name="Beres S.B."/>
            <person name="Richter E.W."/>
            <person name="Nagiec M.J."/>
            <person name="Sumby P."/>
            <person name="Porcella S.F."/>
            <person name="DeLeo F.R."/>
            <person name="Musser J.M."/>
        </authorList>
    </citation>
    <scope>NUCLEOTIDE SEQUENCE [LARGE SCALE GENOMIC DNA]</scope>
    <source>
        <strain evidence="10 11">MGAS9429</strain>
    </source>
</reference>
<gene>
    <name evidence="10" type="ordered locus">MGAS9429_Spy0733</name>
</gene>
<dbReference type="InterPro" id="IPR006179">
    <property type="entry name" value="5_nucleotidase/apyrase"/>
</dbReference>
<dbReference type="EC" id="3.1.3.5" evidence="10"/>
<evidence type="ECO:0000313" key="11">
    <source>
        <dbReference type="Proteomes" id="UP000002433"/>
    </source>
</evidence>
<dbReference type="PRINTS" id="PR01607">
    <property type="entry name" value="APYRASEFAMLY"/>
</dbReference>
<organism evidence="10 11">
    <name type="scientific">Streptococcus pyogenes serotype M12 (strain MGAS9429)</name>
    <dbReference type="NCBI Taxonomy" id="370551"/>
    <lineage>
        <taxon>Bacteria</taxon>
        <taxon>Bacillati</taxon>
        <taxon>Bacillota</taxon>
        <taxon>Bacilli</taxon>
        <taxon>Lactobacillales</taxon>
        <taxon>Streptococcaceae</taxon>
        <taxon>Streptococcus</taxon>
    </lineage>
</organism>
<dbReference type="GO" id="GO:0008768">
    <property type="term" value="F:UDP-sugar diphosphatase activity"/>
    <property type="evidence" value="ECO:0007669"/>
    <property type="project" value="TreeGrafter"/>
</dbReference>
<dbReference type="InterPro" id="IPR006146">
    <property type="entry name" value="5'-Nucleotdase_CS"/>
</dbReference>
<feature type="region of interest" description="Disordered" evidence="7">
    <location>
        <begin position="630"/>
        <end position="650"/>
    </location>
</feature>
<dbReference type="GO" id="GO:0008253">
    <property type="term" value="F:5'-nucleotidase activity"/>
    <property type="evidence" value="ECO:0007669"/>
    <property type="project" value="UniProtKB-EC"/>
</dbReference>
<sequence>MIYNDYVNLLGDFMKKYFILKSSVLSILTSFTLLVTDVQADQVDVQFLGVNDFHGALDNTGTAYTPSGKIPNAGTAAQLGAYMDDAEIDFKQANQDGTSIRVQAGDMVGASPANSALLQDEPTVKVFNKMKFEYGTLGNHEFDEGLDEFNRIMTGQAPDPESTINDITKQYEHEASHQTIVIANVIDKKTNDIPYGWKPYAIKDIAINDKIVKIGFIGVVTTEIPNLVLKQNYEHYQFLDVAETIAKYAKELQEQHVHAIVVLAHIPATSKDGVVDHEMATVMEKVNQIYPEHSIDIIFAGHNHQYTNGTIGKTRIVQALSQGKAYADVRGTLDTDTNDFIKTPSANVVAVAPGIKTENSDIKAIINHANDIVKTVTERKIGTATNSSTISKTENIDKESPVGNLVTTAQLTIAKKTFPTVDFAMTNNGGIRSDLVVKNDRTITWGAAQAVQPFGNILQVIQMTGQHIYDVLNQQYDENQTYFLQMSGLTYTYTDNDPKNSDTPFKIVKVYKDNGEEINLTTTYTVVVNDFLYGGGDGFSAFKKAKLVGAINTDTEAFITYITNLQASGKTVNATIKGVKNYVTSNLERSTKINSAGKHSIISKVFRNRDGNIVSSEVISDLLTSTENTNNSFGKKETTTNKNTISNSTLPITGDNYKMSPIMTILALISLGGLNAFIKKRKS</sequence>
<dbReference type="EMBL" id="CP000259">
    <property type="protein sequence ID" value="ABF31921.1"/>
    <property type="molecule type" value="Genomic_DNA"/>
</dbReference>
<evidence type="ECO:0000313" key="10">
    <source>
        <dbReference type="EMBL" id="ABF31921.1"/>
    </source>
</evidence>
<dbReference type="FunFam" id="3.90.780.10:FF:000004">
    <property type="entry name" value="UDP-sugar hydrolase, putative"/>
    <property type="match status" value="1"/>
</dbReference>
<evidence type="ECO:0000256" key="1">
    <source>
        <dbReference type="ARBA" id="ARBA00004168"/>
    </source>
</evidence>
<feature type="transmembrane region" description="Helical" evidence="8">
    <location>
        <begin position="659"/>
        <end position="678"/>
    </location>
</feature>
<dbReference type="SUPFAM" id="SSF55816">
    <property type="entry name" value="5'-nucleotidase (syn. UDP-sugar hydrolase), C-terminal domain"/>
    <property type="match status" value="1"/>
</dbReference>
<evidence type="ECO:0000256" key="4">
    <source>
        <dbReference type="ARBA" id="ARBA00022729"/>
    </source>
</evidence>
<dbReference type="FunFam" id="3.60.21.10:FF:000052">
    <property type="entry name" value="Endonuclease YhcR"/>
    <property type="match status" value="1"/>
</dbReference>
<dbReference type="GO" id="GO:0046872">
    <property type="term" value="F:metal ion binding"/>
    <property type="evidence" value="ECO:0007669"/>
    <property type="project" value="InterPro"/>
</dbReference>
<dbReference type="PANTHER" id="PTHR11575">
    <property type="entry name" value="5'-NUCLEOTIDASE-RELATED"/>
    <property type="match status" value="1"/>
</dbReference>
<keyword evidence="8" id="KW-0812">Transmembrane</keyword>
<dbReference type="GO" id="GO:0030288">
    <property type="term" value="C:outer membrane-bounded periplasmic space"/>
    <property type="evidence" value="ECO:0007669"/>
    <property type="project" value="TreeGrafter"/>
</dbReference>
<dbReference type="GO" id="GO:0000166">
    <property type="term" value="F:nucleotide binding"/>
    <property type="evidence" value="ECO:0007669"/>
    <property type="project" value="UniProtKB-KW"/>
</dbReference>
<dbReference type="Proteomes" id="UP000002433">
    <property type="component" value="Chromosome"/>
</dbReference>
<keyword evidence="5" id="KW-0572">Peptidoglycan-anchor</keyword>
<dbReference type="InterPro" id="IPR036907">
    <property type="entry name" value="5'-Nucleotdase_C_sf"/>
</dbReference>
<keyword evidence="8" id="KW-0472">Membrane</keyword>
<dbReference type="HOGENOM" id="CLU_005854_5_1_9"/>
<proteinExistence type="inferred from homology"/>
<dbReference type="Gene3D" id="3.90.780.10">
    <property type="entry name" value="5'-Nucleotidase, C-terminal domain"/>
    <property type="match status" value="1"/>
</dbReference>
<dbReference type="InterPro" id="IPR041831">
    <property type="entry name" value="YhcR_MPP"/>
</dbReference>
<feature type="domain" description="Gram-positive cocci surface proteins LPxTG" evidence="9">
    <location>
        <begin position="650"/>
        <end position="683"/>
    </location>
</feature>
<dbReference type="Pfam" id="PF02872">
    <property type="entry name" value="5_nucleotid_C"/>
    <property type="match status" value="1"/>
</dbReference>
<dbReference type="AlphaFoldDB" id="Q1JM91"/>
<dbReference type="GO" id="GO:0009166">
    <property type="term" value="P:nucleotide catabolic process"/>
    <property type="evidence" value="ECO:0007669"/>
    <property type="project" value="InterPro"/>
</dbReference>
<dbReference type="InterPro" id="IPR004843">
    <property type="entry name" value="Calcineurin-like_PHP"/>
</dbReference>
<keyword evidence="6 10" id="KW-0378">Hydrolase</keyword>
<dbReference type="Gene3D" id="3.60.21.10">
    <property type="match status" value="1"/>
</dbReference>
<dbReference type="InterPro" id="IPR008334">
    <property type="entry name" value="5'-Nucleotdase_C"/>
</dbReference>